<comment type="caution">
    <text evidence="1">The sequence shown here is derived from an EMBL/GenBank/DDBJ whole genome shotgun (WGS) entry which is preliminary data.</text>
</comment>
<protein>
    <submittedName>
        <fullName evidence="1">Uncharacterized protein</fullName>
    </submittedName>
</protein>
<dbReference type="OrthoDB" id="714135at2759"/>
<dbReference type="EMBL" id="JACEFO010001613">
    <property type="protein sequence ID" value="KAF8730691.1"/>
    <property type="molecule type" value="Genomic_DNA"/>
</dbReference>
<dbReference type="AlphaFoldDB" id="A0A835KIA6"/>
<organism evidence="1 2">
    <name type="scientific">Digitaria exilis</name>
    <dbReference type="NCBI Taxonomy" id="1010633"/>
    <lineage>
        <taxon>Eukaryota</taxon>
        <taxon>Viridiplantae</taxon>
        <taxon>Streptophyta</taxon>
        <taxon>Embryophyta</taxon>
        <taxon>Tracheophyta</taxon>
        <taxon>Spermatophyta</taxon>
        <taxon>Magnoliopsida</taxon>
        <taxon>Liliopsida</taxon>
        <taxon>Poales</taxon>
        <taxon>Poaceae</taxon>
        <taxon>PACMAD clade</taxon>
        <taxon>Panicoideae</taxon>
        <taxon>Panicodae</taxon>
        <taxon>Paniceae</taxon>
        <taxon>Anthephorinae</taxon>
        <taxon>Digitaria</taxon>
    </lineage>
</organism>
<name>A0A835KIA6_9POAL</name>
<proteinExistence type="predicted"/>
<dbReference type="Proteomes" id="UP000636709">
    <property type="component" value="Unassembled WGS sequence"/>
</dbReference>
<reference evidence="1" key="1">
    <citation type="submission" date="2020-07" db="EMBL/GenBank/DDBJ databases">
        <title>Genome sequence and genetic diversity analysis of an under-domesticated orphan crop, white fonio (Digitaria exilis).</title>
        <authorList>
            <person name="Bennetzen J.L."/>
            <person name="Chen S."/>
            <person name="Ma X."/>
            <person name="Wang X."/>
            <person name="Yssel A.E.J."/>
            <person name="Chaluvadi S.R."/>
            <person name="Johnson M."/>
            <person name="Gangashetty P."/>
            <person name="Hamidou F."/>
            <person name="Sanogo M.D."/>
            <person name="Zwaenepoel A."/>
            <person name="Wallace J."/>
            <person name="Van De Peer Y."/>
            <person name="Van Deynze A."/>
        </authorList>
    </citation>
    <scope>NUCLEOTIDE SEQUENCE</scope>
    <source>
        <tissue evidence="1">Leaves</tissue>
    </source>
</reference>
<accession>A0A835KIA6</accession>
<evidence type="ECO:0000313" key="2">
    <source>
        <dbReference type="Proteomes" id="UP000636709"/>
    </source>
</evidence>
<sequence length="257" mass="28835">MVAVAESDVFACRYFTECRHSAKALSSVCLVFAECFLAGTRHTRCLPNQAGRAEHAATHLLDVVAATTLPSTPFRAPACTGERESRSPEPVVFEILHRERANKVFGKRYARLLKTSSPRLVLRPSLVLRRIVVCNINHRSSDCAVHLSYDNSSSTPFRAPACTGERESRSPEPVVFEILHRERANKVFGKRYARLLKTSSPRLVLRPSLVQRRIVVCNINRRSSDCAVHLSYDNSSVCSWQPVEFVSIRCETLLVVL</sequence>
<evidence type="ECO:0000313" key="1">
    <source>
        <dbReference type="EMBL" id="KAF8730691.1"/>
    </source>
</evidence>
<keyword evidence="2" id="KW-1185">Reference proteome</keyword>
<gene>
    <name evidence="1" type="ORF">HU200_016550</name>
</gene>